<name>A0ABM1DYN1_PRICU</name>
<dbReference type="GeneID" id="106807270"/>
<evidence type="ECO:0000313" key="5">
    <source>
        <dbReference type="Proteomes" id="UP000695022"/>
    </source>
</evidence>
<reference evidence="6" key="1">
    <citation type="submission" date="2025-08" db="UniProtKB">
        <authorList>
            <consortium name="RefSeq"/>
        </authorList>
    </citation>
    <scope>IDENTIFICATION</scope>
</reference>
<dbReference type="Gene3D" id="2.60.120.200">
    <property type="match status" value="1"/>
</dbReference>
<feature type="domain" description="Galectin" evidence="4">
    <location>
        <begin position="17"/>
        <end position="119"/>
    </location>
</feature>
<keyword evidence="1 2" id="KW-0430">Lectin</keyword>
<dbReference type="PANTHER" id="PTHR11346">
    <property type="entry name" value="GALECTIN"/>
    <property type="match status" value="1"/>
</dbReference>
<sequence>MAQVVLYPPVENMTLPWEGEIYGGVKEGTVFFITGTPGENPTQHGFFVNLQEGPMTPDVNIGFHFNPRAPESICIRNSRLGPEWLAEERDARPPLDTVKWQTNSSTSSSDARKTSFAWM</sequence>
<dbReference type="PANTHER" id="PTHR11346:SF147">
    <property type="entry name" value="GALECTIN"/>
    <property type="match status" value="1"/>
</dbReference>
<evidence type="ECO:0000256" key="1">
    <source>
        <dbReference type="ARBA" id="ARBA00022734"/>
    </source>
</evidence>
<gene>
    <name evidence="6" type="primary">LOC106807270</name>
</gene>
<dbReference type="RefSeq" id="XP_014665052.1">
    <property type="nucleotide sequence ID" value="XM_014809566.1"/>
</dbReference>
<protein>
    <recommendedName>
        <fullName evidence="2">Galectin</fullName>
    </recommendedName>
</protein>
<dbReference type="SUPFAM" id="SSF49899">
    <property type="entry name" value="Concanavalin A-like lectins/glucanases"/>
    <property type="match status" value="1"/>
</dbReference>
<dbReference type="InterPro" id="IPR044156">
    <property type="entry name" value="Galectin-like"/>
</dbReference>
<proteinExistence type="predicted"/>
<dbReference type="PROSITE" id="PS51304">
    <property type="entry name" value="GALECTIN"/>
    <property type="match status" value="1"/>
</dbReference>
<dbReference type="Pfam" id="PF00337">
    <property type="entry name" value="Gal-bind_lectin"/>
    <property type="match status" value="1"/>
</dbReference>
<keyword evidence="5" id="KW-1185">Reference proteome</keyword>
<dbReference type="InterPro" id="IPR013320">
    <property type="entry name" value="ConA-like_dom_sf"/>
</dbReference>
<evidence type="ECO:0000313" key="6">
    <source>
        <dbReference type="RefSeq" id="XP_014665052.1"/>
    </source>
</evidence>
<evidence type="ECO:0000256" key="3">
    <source>
        <dbReference type="SAM" id="MobiDB-lite"/>
    </source>
</evidence>
<organism evidence="5 6">
    <name type="scientific">Priapulus caudatus</name>
    <name type="common">Priapulid worm</name>
    <dbReference type="NCBI Taxonomy" id="37621"/>
    <lineage>
        <taxon>Eukaryota</taxon>
        <taxon>Metazoa</taxon>
        <taxon>Ecdysozoa</taxon>
        <taxon>Scalidophora</taxon>
        <taxon>Priapulida</taxon>
        <taxon>Priapulimorpha</taxon>
        <taxon>Priapulimorphida</taxon>
        <taxon>Priapulidae</taxon>
        <taxon>Priapulus</taxon>
    </lineage>
</organism>
<accession>A0ABM1DYN1</accession>
<evidence type="ECO:0000259" key="4">
    <source>
        <dbReference type="PROSITE" id="PS51304"/>
    </source>
</evidence>
<dbReference type="Proteomes" id="UP000695022">
    <property type="component" value="Unplaced"/>
</dbReference>
<dbReference type="InterPro" id="IPR001079">
    <property type="entry name" value="Galectin_CRD"/>
</dbReference>
<evidence type="ECO:0000256" key="2">
    <source>
        <dbReference type="RuleBase" id="RU102079"/>
    </source>
</evidence>
<feature type="region of interest" description="Disordered" evidence="3">
    <location>
        <begin position="87"/>
        <end position="119"/>
    </location>
</feature>